<dbReference type="PROSITE" id="PS50853">
    <property type="entry name" value="FN3"/>
    <property type="match status" value="6"/>
</dbReference>
<keyword evidence="5" id="KW-1185">Reference proteome</keyword>
<dbReference type="SUPFAM" id="SSF49265">
    <property type="entry name" value="Fibronectin type III"/>
    <property type="match status" value="4"/>
</dbReference>
<evidence type="ECO:0000256" key="1">
    <source>
        <dbReference type="ARBA" id="ARBA00022737"/>
    </source>
</evidence>
<dbReference type="InterPro" id="IPR013783">
    <property type="entry name" value="Ig-like_fold"/>
</dbReference>
<sequence length="665" mass="72032">MAWTGHSQVPVMIATSLHPDCQYTVRVRAINRAGAGPWSLGFSVRTLAKPPAPKPPQVAAVGKNYVKLRLFAEKVPDLTGYLVKANFRKSSDPETSTDSRLEILKRCDPKQTEILFTGLLSSTNYRFCGALINATGQGPWSSRIEVRTKAGEPHPPEFLTCVEAKQEELCIDWGPPTHDGGASISGYVIRAEPLGQAALGATARVVERVAASSPTWLRGLSGNTRYGVVLAALNNIGQSNFCDAVEMQTAAVRPQPPRNLEVSDADDGCLWLRWSPGLDDGGAPILGYRIQALPPSPQMPLELHVVAGSLSGCVGDAGQPADGREGVRLPALSAGVRYTFHVFGRNQVGESESADLSMETEPGPPGALKPPRLRQPAEGPLRVRWRAPQDGGSPVIDYEVLVAIDGESQLVAALLVQHTEVKIRGLDPHRNYVFAVRARNEYGWSSQSGWSTRSEHATPPALRLVRETSTAIEMSWEPAVSDMQVLDYEVWLDEEDPIPRSGAAEEKRVRTSQTSATIADLRPSTRYICQVRALNSCGWSPWSLPSIACTKSDKDETHAPHAATNLGEAAGQDRPSSDKVSSRLLQAAEDAPLCRASGCLPFGKGDSQPTASPRMSLASCSWFQAPTPWRVRQRLLRRLHSPTENSPASSEDKPEIHESQDAAIV</sequence>
<dbReference type="CDD" id="cd00063">
    <property type="entry name" value="FN3"/>
    <property type="match status" value="6"/>
</dbReference>
<dbReference type="PRINTS" id="PR00014">
    <property type="entry name" value="FNTYPEIII"/>
</dbReference>
<feature type="domain" description="Fibronectin type-III" evidence="3">
    <location>
        <begin position="458"/>
        <end position="553"/>
    </location>
</feature>
<proteinExistence type="predicted"/>
<dbReference type="InterPro" id="IPR036116">
    <property type="entry name" value="FN3_sf"/>
</dbReference>
<dbReference type="Proteomes" id="UP000649617">
    <property type="component" value="Unassembled WGS sequence"/>
</dbReference>
<comment type="caution">
    <text evidence="4">The sequence shown here is derived from an EMBL/GenBank/DDBJ whole genome shotgun (WGS) entry which is preliminary data.</text>
</comment>
<feature type="region of interest" description="Disordered" evidence="2">
    <location>
        <begin position="636"/>
        <end position="665"/>
    </location>
</feature>
<feature type="domain" description="Fibronectin type-III" evidence="3">
    <location>
        <begin position="1"/>
        <end position="49"/>
    </location>
</feature>
<dbReference type="InterPro" id="IPR050964">
    <property type="entry name" value="Striated_Muscle_Regulatory"/>
</dbReference>
<reference evidence="4" key="1">
    <citation type="submission" date="2021-02" db="EMBL/GenBank/DDBJ databases">
        <authorList>
            <person name="Dougan E. K."/>
            <person name="Rhodes N."/>
            <person name="Thang M."/>
            <person name="Chan C."/>
        </authorList>
    </citation>
    <scope>NUCLEOTIDE SEQUENCE</scope>
</reference>
<gene>
    <name evidence="4" type="primary">FNDC3A</name>
    <name evidence="4" type="ORF">SPIL2461_LOCUS9553</name>
</gene>
<feature type="domain" description="Fibronectin type-III" evidence="3">
    <location>
        <begin position="52"/>
        <end position="151"/>
    </location>
</feature>
<feature type="region of interest" description="Disordered" evidence="2">
    <location>
        <begin position="351"/>
        <end position="373"/>
    </location>
</feature>
<organism evidence="4 5">
    <name type="scientific">Symbiodinium pilosum</name>
    <name type="common">Dinoflagellate</name>
    <dbReference type="NCBI Taxonomy" id="2952"/>
    <lineage>
        <taxon>Eukaryota</taxon>
        <taxon>Sar</taxon>
        <taxon>Alveolata</taxon>
        <taxon>Dinophyceae</taxon>
        <taxon>Suessiales</taxon>
        <taxon>Symbiodiniaceae</taxon>
        <taxon>Symbiodinium</taxon>
    </lineage>
</organism>
<dbReference type="OrthoDB" id="438268at2759"/>
<feature type="domain" description="Fibronectin type-III" evidence="3">
    <location>
        <begin position="155"/>
        <end position="252"/>
    </location>
</feature>
<evidence type="ECO:0000313" key="4">
    <source>
        <dbReference type="EMBL" id="CAE7389650.1"/>
    </source>
</evidence>
<dbReference type="SMART" id="SM00060">
    <property type="entry name" value="FN3"/>
    <property type="match status" value="5"/>
</dbReference>
<evidence type="ECO:0000256" key="2">
    <source>
        <dbReference type="SAM" id="MobiDB-lite"/>
    </source>
</evidence>
<dbReference type="Gene3D" id="2.60.40.10">
    <property type="entry name" value="Immunoglobulins"/>
    <property type="match status" value="6"/>
</dbReference>
<name>A0A812QK49_SYMPI</name>
<keyword evidence="1" id="KW-0677">Repeat</keyword>
<evidence type="ECO:0000259" key="3">
    <source>
        <dbReference type="PROSITE" id="PS50853"/>
    </source>
</evidence>
<evidence type="ECO:0000313" key="5">
    <source>
        <dbReference type="Proteomes" id="UP000649617"/>
    </source>
</evidence>
<feature type="region of interest" description="Disordered" evidence="2">
    <location>
        <begin position="564"/>
        <end position="583"/>
    </location>
</feature>
<protein>
    <submittedName>
        <fullName evidence="4">FNDC3A protein</fullName>
    </submittedName>
</protein>
<feature type="compositionally biased region" description="Basic and acidic residues" evidence="2">
    <location>
        <begin position="650"/>
        <end position="665"/>
    </location>
</feature>
<feature type="domain" description="Fibronectin type-III" evidence="3">
    <location>
        <begin position="367"/>
        <end position="455"/>
    </location>
</feature>
<dbReference type="InterPro" id="IPR003961">
    <property type="entry name" value="FN3_dom"/>
</dbReference>
<accession>A0A812QK49</accession>
<dbReference type="PANTHER" id="PTHR13817">
    <property type="entry name" value="TITIN"/>
    <property type="match status" value="1"/>
</dbReference>
<feature type="domain" description="Fibronectin type-III" evidence="3">
    <location>
        <begin position="256"/>
        <end position="365"/>
    </location>
</feature>
<dbReference type="Pfam" id="PF00041">
    <property type="entry name" value="fn3"/>
    <property type="match status" value="4"/>
</dbReference>
<dbReference type="PANTHER" id="PTHR13817:SF73">
    <property type="entry name" value="FIBRONECTIN TYPE-III DOMAIN-CONTAINING PROTEIN"/>
    <property type="match status" value="1"/>
</dbReference>
<dbReference type="AlphaFoldDB" id="A0A812QK49"/>
<dbReference type="EMBL" id="CAJNIZ010016769">
    <property type="protein sequence ID" value="CAE7389650.1"/>
    <property type="molecule type" value="Genomic_DNA"/>
</dbReference>